<dbReference type="STRING" id="7574.A0A1S3J1U3"/>
<sequence>MKPSLIVFDLDYTLWPFWVDTHVDPPFKKQSDGRVLDFHGRHVKYYRDVPQMLKQLQQEGYTLAVASRTSCTDEARQLLNLFDWNKYFTYKEIYPGSKVAHFQRFHEQSGLPYQKMLFFDGCFLCVTCIHAKDGMSLQVLQEGLQVFAEKSQGRKT</sequence>
<dbReference type="PANTHER" id="PTHR17901">
    <property type="entry name" value="MAGNESIUM-DEPENDENT PHOSPHATASE 1 MDP1"/>
    <property type="match status" value="1"/>
</dbReference>
<dbReference type="Pfam" id="PF12689">
    <property type="entry name" value="Acid_PPase"/>
    <property type="match status" value="1"/>
</dbReference>
<dbReference type="InterPro" id="IPR010036">
    <property type="entry name" value="MDP_1_eu_arc"/>
</dbReference>
<evidence type="ECO:0000313" key="2">
    <source>
        <dbReference type="RefSeq" id="XP_013403794.1"/>
    </source>
</evidence>
<dbReference type="PANTHER" id="PTHR17901:SF14">
    <property type="entry name" value="MAGNESIUM-DEPENDENT PHOSPHATASE 1"/>
    <property type="match status" value="1"/>
</dbReference>
<proteinExistence type="predicted"/>
<dbReference type="KEGG" id="lak:106169049"/>
<dbReference type="NCBIfam" id="TIGR01681">
    <property type="entry name" value="HAD-SF-IIIC"/>
    <property type="match status" value="1"/>
</dbReference>
<dbReference type="SUPFAM" id="SSF56784">
    <property type="entry name" value="HAD-like"/>
    <property type="match status" value="1"/>
</dbReference>
<accession>A0A1S3J1U3</accession>
<dbReference type="OrthoDB" id="2865258at2759"/>
<dbReference type="InterPro" id="IPR035679">
    <property type="entry name" value="MDP-1_euk"/>
</dbReference>
<reference evidence="2" key="1">
    <citation type="submission" date="2025-08" db="UniProtKB">
        <authorList>
            <consortium name="RefSeq"/>
        </authorList>
    </citation>
    <scope>IDENTIFICATION</scope>
    <source>
        <tissue evidence="2">Gonads</tissue>
    </source>
</reference>
<dbReference type="GO" id="GO:0003993">
    <property type="term" value="F:acid phosphatase activity"/>
    <property type="evidence" value="ECO:0007669"/>
    <property type="project" value="TreeGrafter"/>
</dbReference>
<dbReference type="CDD" id="cd07501">
    <property type="entry name" value="HAD_MDP-1_like"/>
    <property type="match status" value="1"/>
</dbReference>
<evidence type="ECO:0000313" key="1">
    <source>
        <dbReference type="Proteomes" id="UP000085678"/>
    </source>
</evidence>
<dbReference type="NCBIfam" id="TIGR01685">
    <property type="entry name" value="MDP-1"/>
    <property type="match status" value="1"/>
</dbReference>
<organism evidence="1 2">
    <name type="scientific">Lingula anatina</name>
    <name type="common">Brachiopod</name>
    <name type="synonym">Lingula unguis</name>
    <dbReference type="NCBI Taxonomy" id="7574"/>
    <lineage>
        <taxon>Eukaryota</taxon>
        <taxon>Metazoa</taxon>
        <taxon>Spiralia</taxon>
        <taxon>Lophotrochozoa</taxon>
        <taxon>Brachiopoda</taxon>
        <taxon>Linguliformea</taxon>
        <taxon>Lingulata</taxon>
        <taxon>Lingulida</taxon>
        <taxon>Linguloidea</taxon>
        <taxon>Lingulidae</taxon>
        <taxon>Lingula</taxon>
    </lineage>
</organism>
<gene>
    <name evidence="2" type="primary">LOC106169049</name>
</gene>
<dbReference type="GeneID" id="106169049"/>
<dbReference type="InterPro" id="IPR023214">
    <property type="entry name" value="HAD_sf"/>
</dbReference>
<dbReference type="Proteomes" id="UP000085678">
    <property type="component" value="Unplaced"/>
</dbReference>
<name>A0A1S3J1U3_LINAN</name>
<dbReference type="Gene3D" id="3.40.50.1000">
    <property type="entry name" value="HAD superfamily/HAD-like"/>
    <property type="match status" value="1"/>
</dbReference>
<dbReference type="RefSeq" id="XP_013403794.1">
    <property type="nucleotide sequence ID" value="XM_013548340.1"/>
</dbReference>
<dbReference type="InterPro" id="IPR036412">
    <property type="entry name" value="HAD-like_sf"/>
</dbReference>
<keyword evidence="1" id="KW-1185">Reference proteome</keyword>
<dbReference type="AlphaFoldDB" id="A0A1S3J1U3"/>
<protein>
    <submittedName>
        <fullName evidence="2">Magnesium-dependent phosphatase 1-like</fullName>
    </submittedName>
</protein>
<dbReference type="InterPro" id="IPR010033">
    <property type="entry name" value="HAD_SF_ppase_IIIC"/>
</dbReference>
<dbReference type="InParanoid" id="A0A1S3J1U3"/>